<sequence length="86" mass="9114">TSGGHSWSFFCTLPSCHRKASSDVPSLIHRAATIIACASSGQERENAPTTPRGCLITVLCHVTRAPLHPLLSLPESSASLLPLQHS</sequence>
<dbReference type="EMBL" id="BTRK01000005">
    <property type="protein sequence ID" value="GMR51815.1"/>
    <property type="molecule type" value="Genomic_DNA"/>
</dbReference>
<keyword evidence="2" id="KW-1185">Reference proteome</keyword>
<protein>
    <submittedName>
        <fullName evidence="1">Uncharacterized protein</fullName>
    </submittedName>
</protein>
<organism evidence="1 2">
    <name type="scientific">Pristionchus mayeri</name>
    <dbReference type="NCBI Taxonomy" id="1317129"/>
    <lineage>
        <taxon>Eukaryota</taxon>
        <taxon>Metazoa</taxon>
        <taxon>Ecdysozoa</taxon>
        <taxon>Nematoda</taxon>
        <taxon>Chromadorea</taxon>
        <taxon>Rhabditida</taxon>
        <taxon>Rhabditina</taxon>
        <taxon>Diplogasteromorpha</taxon>
        <taxon>Diplogasteroidea</taxon>
        <taxon>Neodiplogasteridae</taxon>
        <taxon>Pristionchus</taxon>
    </lineage>
</organism>
<reference evidence="2" key="1">
    <citation type="submission" date="2022-10" db="EMBL/GenBank/DDBJ databases">
        <title>Genome assembly of Pristionchus species.</title>
        <authorList>
            <person name="Yoshida K."/>
            <person name="Sommer R.J."/>
        </authorList>
    </citation>
    <scope>NUCLEOTIDE SEQUENCE [LARGE SCALE GENOMIC DNA]</scope>
    <source>
        <strain evidence="2">RS5460</strain>
    </source>
</reference>
<feature type="non-terminal residue" evidence="1">
    <location>
        <position position="1"/>
    </location>
</feature>
<dbReference type="AlphaFoldDB" id="A0AAN5CWK9"/>
<dbReference type="Proteomes" id="UP001328107">
    <property type="component" value="Unassembled WGS sequence"/>
</dbReference>
<evidence type="ECO:0000313" key="2">
    <source>
        <dbReference type="Proteomes" id="UP001328107"/>
    </source>
</evidence>
<comment type="caution">
    <text evidence="1">The sequence shown here is derived from an EMBL/GenBank/DDBJ whole genome shotgun (WGS) entry which is preliminary data.</text>
</comment>
<evidence type="ECO:0000313" key="1">
    <source>
        <dbReference type="EMBL" id="GMR51815.1"/>
    </source>
</evidence>
<accession>A0AAN5CWK9</accession>
<proteinExistence type="predicted"/>
<gene>
    <name evidence="1" type="ORF">PMAYCL1PPCAC_22010</name>
</gene>
<name>A0AAN5CWK9_9BILA</name>
<feature type="non-terminal residue" evidence="1">
    <location>
        <position position="86"/>
    </location>
</feature>